<dbReference type="Proteomes" id="UP000024635">
    <property type="component" value="Unassembled WGS sequence"/>
</dbReference>
<dbReference type="Gene3D" id="3.40.390.10">
    <property type="entry name" value="Collagenase (Catalytic Domain)"/>
    <property type="match status" value="1"/>
</dbReference>
<dbReference type="AlphaFoldDB" id="A0A016SFP8"/>
<evidence type="ECO:0000313" key="1">
    <source>
        <dbReference type="EMBL" id="EYB89109.1"/>
    </source>
</evidence>
<comment type="caution">
    <text evidence="1">The sequence shown here is derived from an EMBL/GenBank/DDBJ whole genome shotgun (WGS) entry which is preliminary data.</text>
</comment>
<sequence>MIGPNNETGEGFDVNFGSRYYLYALRDAKRRLMSNKFVLLYKDILVSRRRRNDILIYHSGVPFNPLIPEVQYKTELNIMAFPLLLFQFPFYEVGYPKSFYYGAICPLLARAIMRSLGEIYYNKNTRSYHNRYGKYNDTYFFTLISAAENKHNRECFVDSSYKFVVCETMFFDE</sequence>
<dbReference type="InterPro" id="IPR024079">
    <property type="entry name" value="MetalloPept_cat_dom_sf"/>
</dbReference>
<reference evidence="2" key="1">
    <citation type="journal article" date="2015" name="Nat. Genet.">
        <title>The genome and transcriptome of the zoonotic hookworm Ancylostoma ceylanicum identify infection-specific gene families.</title>
        <authorList>
            <person name="Schwarz E.M."/>
            <person name="Hu Y."/>
            <person name="Antoshechkin I."/>
            <person name="Miller M.M."/>
            <person name="Sternberg P.W."/>
            <person name="Aroian R.V."/>
        </authorList>
    </citation>
    <scope>NUCLEOTIDE SEQUENCE</scope>
    <source>
        <strain evidence="2">HY135</strain>
    </source>
</reference>
<dbReference type="EMBL" id="JARK01001572">
    <property type="protein sequence ID" value="EYB89109.1"/>
    <property type="molecule type" value="Genomic_DNA"/>
</dbReference>
<proteinExistence type="predicted"/>
<accession>A0A016SFP8</accession>
<evidence type="ECO:0000313" key="2">
    <source>
        <dbReference type="Proteomes" id="UP000024635"/>
    </source>
</evidence>
<protein>
    <submittedName>
        <fullName evidence="1">Uncharacterized protein</fullName>
    </submittedName>
</protein>
<dbReference type="SUPFAM" id="SSF55486">
    <property type="entry name" value="Metalloproteases ('zincins'), catalytic domain"/>
    <property type="match status" value="1"/>
</dbReference>
<gene>
    <name evidence="1" type="primary">Acey_s0236.g3229</name>
    <name evidence="1" type="ORF">Y032_0236g3229</name>
</gene>
<dbReference type="GO" id="GO:0008237">
    <property type="term" value="F:metallopeptidase activity"/>
    <property type="evidence" value="ECO:0007669"/>
    <property type="project" value="InterPro"/>
</dbReference>
<organism evidence="1 2">
    <name type="scientific">Ancylostoma ceylanicum</name>
    <dbReference type="NCBI Taxonomy" id="53326"/>
    <lineage>
        <taxon>Eukaryota</taxon>
        <taxon>Metazoa</taxon>
        <taxon>Ecdysozoa</taxon>
        <taxon>Nematoda</taxon>
        <taxon>Chromadorea</taxon>
        <taxon>Rhabditida</taxon>
        <taxon>Rhabditina</taxon>
        <taxon>Rhabditomorpha</taxon>
        <taxon>Strongyloidea</taxon>
        <taxon>Ancylostomatidae</taxon>
        <taxon>Ancylostomatinae</taxon>
        <taxon>Ancylostoma</taxon>
    </lineage>
</organism>
<name>A0A016SFP8_9BILA</name>
<keyword evidence="2" id="KW-1185">Reference proteome</keyword>